<dbReference type="Pfam" id="PF00196">
    <property type="entry name" value="GerE"/>
    <property type="match status" value="1"/>
</dbReference>
<keyword evidence="6" id="KW-1185">Reference proteome</keyword>
<evidence type="ECO:0000259" key="4">
    <source>
        <dbReference type="PROSITE" id="PS50043"/>
    </source>
</evidence>
<dbReference type="PANTHER" id="PTHR43214">
    <property type="entry name" value="TWO-COMPONENT RESPONSE REGULATOR"/>
    <property type="match status" value="1"/>
</dbReference>
<sequence>MNHSATSERVLVDLHANDPISRAGVASHLRTRPEIRLAERDGVEPAQVVVVVVDTVDDDVLRLLRQIQRGTSARGVLIVTHVDELQLVNAAECGFVGVVRRAEATPERMVQVIGAVAKGEGYVPPDLLGNLLAQVGRVQGQILEPRGLNFMGLSAREIEVLRLVAEGYDTADIALKLSYSERTIKNVLHAVMTRLNLRNRSHAVAYALRQGLI</sequence>
<dbReference type="InterPro" id="IPR000792">
    <property type="entry name" value="Tscrpt_reg_LuxR_C"/>
</dbReference>
<evidence type="ECO:0000313" key="5">
    <source>
        <dbReference type="EMBL" id="MDT0319353.1"/>
    </source>
</evidence>
<dbReference type="Gene3D" id="3.40.50.2300">
    <property type="match status" value="1"/>
</dbReference>
<comment type="caution">
    <text evidence="5">The sequence shown here is derived from an EMBL/GenBank/DDBJ whole genome shotgun (WGS) entry which is preliminary data.</text>
</comment>
<evidence type="ECO:0000256" key="1">
    <source>
        <dbReference type="ARBA" id="ARBA00023015"/>
    </source>
</evidence>
<accession>A0ABU2LQ13</accession>
<keyword evidence="1" id="KW-0805">Transcription regulation</keyword>
<dbReference type="PRINTS" id="PR00038">
    <property type="entry name" value="HTHLUXR"/>
</dbReference>
<dbReference type="InterPro" id="IPR039420">
    <property type="entry name" value="WalR-like"/>
</dbReference>
<gene>
    <name evidence="5" type="ORF">RNC47_13490</name>
</gene>
<reference evidence="6" key="1">
    <citation type="submission" date="2023-07" db="EMBL/GenBank/DDBJ databases">
        <title>30 novel species of actinomycetes from the DSMZ collection.</title>
        <authorList>
            <person name="Nouioui I."/>
        </authorList>
    </citation>
    <scope>NUCLEOTIDE SEQUENCE [LARGE SCALE GENOMIC DNA]</scope>
    <source>
        <strain evidence="6">DSM 44918</strain>
    </source>
</reference>
<dbReference type="SMART" id="SM00421">
    <property type="entry name" value="HTH_LUXR"/>
    <property type="match status" value="1"/>
</dbReference>
<organism evidence="5 6">
    <name type="scientific">Streptomyces millisiae</name>
    <dbReference type="NCBI Taxonomy" id="3075542"/>
    <lineage>
        <taxon>Bacteria</taxon>
        <taxon>Bacillati</taxon>
        <taxon>Actinomycetota</taxon>
        <taxon>Actinomycetes</taxon>
        <taxon>Kitasatosporales</taxon>
        <taxon>Streptomycetaceae</taxon>
        <taxon>Streptomyces</taxon>
    </lineage>
</organism>
<keyword evidence="3" id="KW-0804">Transcription</keyword>
<dbReference type="Proteomes" id="UP001183420">
    <property type="component" value="Unassembled WGS sequence"/>
</dbReference>
<proteinExistence type="predicted"/>
<evidence type="ECO:0000256" key="3">
    <source>
        <dbReference type="ARBA" id="ARBA00023163"/>
    </source>
</evidence>
<dbReference type="InterPro" id="IPR016032">
    <property type="entry name" value="Sig_transdc_resp-reg_C-effctor"/>
</dbReference>
<dbReference type="SUPFAM" id="SSF46894">
    <property type="entry name" value="C-terminal effector domain of the bipartite response regulators"/>
    <property type="match status" value="1"/>
</dbReference>
<protein>
    <submittedName>
        <fullName evidence="5">Response regulator transcription factor</fullName>
    </submittedName>
</protein>
<dbReference type="RefSeq" id="WP_311598614.1">
    <property type="nucleotide sequence ID" value="NZ_JAVREM010000013.1"/>
</dbReference>
<evidence type="ECO:0000313" key="6">
    <source>
        <dbReference type="Proteomes" id="UP001183420"/>
    </source>
</evidence>
<dbReference type="EMBL" id="JAVREM010000013">
    <property type="protein sequence ID" value="MDT0319353.1"/>
    <property type="molecule type" value="Genomic_DNA"/>
</dbReference>
<dbReference type="PROSITE" id="PS00622">
    <property type="entry name" value="HTH_LUXR_1"/>
    <property type="match status" value="1"/>
</dbReference>
<keyword evidence="2" id="KW-0238">DNA-binding</keyword>
<dbReference type="PROSITE" id="PS50043">
    <property type="entry name" value="HTH_LUXR_2"/>
    <property type="match status" value="1"/>
</dbReference>
<evidence type="ECO:0000256" key="2">
    <source>
        <dbReference type="ARBA" id="ARBA00023125"/>
    </source>
</evidence>
<dbReference type="PANTHER" id="PTHR43214:SF24">
    <property type="entry name" value="TRANSCRIPTIONAL REGULATORY PROTEIN NARL-RELATED"/>
    <property type="match status" value="1"/>
</dbReference>
<feature type="domain" description="HTH luxR-type" evidence="4">
    <location>
        <begin position="145"/>
        <end position="211"/>
    </location>
</feature>
<dbReference type="CDD" id="cd06170">
    <property type="entry name" value="LuxR_C_like"/>
    <property type="match status" value="1"/>
</dbReference>
<name>A0ABU2LQ13_9ACTN</name>